<dbReference type="RefSeq" id="WP_108983497.1">
    <property type="nucleotide sequence ID" value="NZ_BFBR01000001.1"/>
</dbReference>
<evidence type="ECO:0000256" key="1">
    <source>
        <dbReference type="SAM" id="MobiDB-lite"/>
    </source>
</evidence>
<dbReference type="AlphaFoldDB" id="A0A2P2E6C8"/>
<comment type="caution">
    <text evidence="2">The sequence shown here is derived from an EMBL/GenBank/DDBJ whole genome shotgun (WGS) entry which is preliminary data.</text>
</comment>
<sequence length="96" mass="9871">MITGLLFTLTQRPAATEGQAFPNKTARSEAKSTQKKGPAGAADTVVKLARVSGMALALVGFMLMGVGGVEWSFDPASGLNVQTAVINFTLPAGVFS</sequence>
<protein>
    <submittedName>
        <fullName evidence="2">Uncharacterized protein</fullName>
    </submittedName>
</protein>
<accession>A0A2P2E6C8</accession>
<evidence type="ECO:0000313" key="3">
    <source>
        <dbReference type="Proteomes" id="UP000245086"/>
    </source>
</evidence>
<feature type="region of interest" description="Disordered" evidence="1">
    <location>
        <begin position="16"/>
        <end position="40"/>
    </location>
</feature>
<dbReference type="OrthoDB" id="9875797at2"/>
<gene>
    <name evidence="2" type="ORF">PbB2_00288</name>
</gene>
<organism evidence="2 3">
    <name type="scientific">Candidatus Phycosocius bacilliformis</name>
    <dbReference type="NCBI Taxonomy" id="1445552"/>
    <lineage>
        <taxon>Bacteria</taxon>
        <taxon>Pseudomonadati</taxon>
        <taxon>Pseudomonadota</taxon>
        <taxon>Alphaproteobacteria</taxon>
        <taxon>Caulobacterales</taxon>
        <taxon>Caulobacterales incertae sedis</taxon>
        <taxon>Candidatus Phycosocius</taxon>
    </lineage>
</organism>
<proteinExistence type="predicted"/>
<evidence type="ECO:0000313" key="2">
    <source>
        <dbReference type="EMBL" id="GBF56631.1"/>
    </source>
</evidence>
<dbReference type="Proteomes" id="UP000245086">
    <property type="component" value="Unassembled WGS sequence"/>
</dbReference>
<keyword evidence="3" id="KW-1185">Reference proteome</keyword>
<name>A0A2P2E6C8_9PROT</name>
<reference evidence="2 3" key="1">
    <citation type="journal article" date="2018" name="Genome Announc.">
        <title>Draft Genome Sequence of "Candidatus Phycosocius bacilliformis," an Alphaproteobacterial Ectosymbiont of the Hydrocarbon-Producing Green Alga Botryococcus braunii.</title>
        <authorList>
            <person name="Tanabe Y."/>
            <person name="Yamaguchi H."/>
            <person name="Watanabe M.M."/>
        </authorList>
    </citation>
    <scope>NUCLEOTIDE SEQUENCE [LARGE SCALE GENOMIC DNA]</scope>
    <source>
        <strain evidence="2 3">BOTRYCO-2</strain>
    </source>
</reference>
<dbReference type="EMBL" id="BFBR01000001">
    <property type="protein sequence ID" value="GBF56631.1"/>
    <property type="molecule type" value="Genomic_DNA"/>
</dbReference>